<evidence type="ECO:0000313" key="4">
    <source>
        <dbReference type="Proteomes" id="UP000787672"/>
    </source>
</evidence>
<organism evidence="3 4">
    <name type="scientific">Dysosmobacter acutus</name>
    <dbReference type="NCBI Taxonomy" id="2841504"/>
    <lineage>
        <taxon>Bacteria</taxon>
        <taxon>Bacillati</taxon>
        <taxon>Bacillota</taxon>
        <taxon>Clostridia</taxon>
        <taxon>Eubacteriales</taxon>
        <taxon>Oscillospiraceae</taxon>
        <taxon>Dysosmobacter</taxon>
    </lineage>
</organism>
<proteinExistence type="predicted"/>
<feature type="region of interest" description="Disordered" evidence="1">
    <location>
        <begin position="64"/>
        <end position="108"/>
    </location>
</feature>
<evidence type="ECO:0000259" key="2">
    <source>
        <dbReference type="Pfam" id="PF19808"/>
    </source>
</evidence>
<comment type="caution">
    <text evidence="3">The sequence shown here is derived from an EMBL/GenBank/DDBJ whole genome shotgun (WGS) entry which is preliminary data.</text>
</comment>
<dbReference type="Pfam" id="PF19808">
    <property type="entry name" value="DUF6291"/>
    <property type="match status" value="1"/>
</dbReference>
<evidence type="ECO:0000313" key="3">
    <source>
        <dbReference type="EMBL" id="MBU5627731.1"/>
    </source>
</evidence>
<keyword evidence="4" id="KW-1185">Reference proteome</keyword>
<sequence length="202" mass="22601">MNERAQFTFYRSYYEAIRRLGAEEQAEILLAICGYALDGMEPEAMSPIAETVFTLVKPTLDSGWRKASNGKTGGEAKQTGSKQKAKRKQTLSKKEKEGEKEVENECSPPIAPKGAFERFWSAYPKKVGKAAAKKAFGRVNAPVETLLSAIDRQKCSDQWSRDNGQYIPNPATWLNQGRWEDELAGEKPPEHRGAAELARYLK</sequence>
<protein>
    <recommendedName>
        <fullName evidence="2">DUF6291 domain-containing protein</fullName>
    </recommendedName>
</protein>
<feature type="domain" description="DUF6291" evidence="2">
    <location>
        <begin position="7"/>
        <end position="81"/>
    </location>
</feature>
<dbReference type="RefSeq" id="WP_216633069.1">
    <property type="nucleotide sequence ID" value="NZ_JAHLQN010000001.1"/>
</dbReference>
<gene>
    <name evidence="3" type="ORF">KQI82_12505</name>
</gene>
<reference evidence="3 4" key="1">
    <citation type="submission" date="2021-06" db="EMBL/GenBank/DDBJ databases">
        <authorList>
            <person name="Sun Q."/>
            <person name="Li D."/>
        </authorList>
    </citation>
    <scope>NUCLEOTIDE SEQUENCE [LARGE SCALE GENOMIC DNA]</scope>
    <source>
        <strain evidence="3 4">MSJ-2</strain>
    </source>
</reference>
<dbReference type="EMBL" id="JAHLQN010000001">
    <property type="protein sequence ID" value="MBU5627731.1"/>
    <property type="molecule type" value="Genomic_DNA"/>
</dbReference>
<dbReference type="Proteomes" id="UP000787672">
    <property type="component" value="Unassembled WGS sequence"/>
</dbReference>
<feature type="compositionally biased region" description="Basic and acidic residues" evidence="1">
    <location>
        <begin position="92"/>
        <end position="103"/>
    </location>
</feature>
<evidence type="ECO:0000256" key="1">
    <source>
        <dbReference type="SAM" id="MobiDB-lite"/>
    </source>
</evidence>
<accession>A0ABS6FDM4</accession>
<name>A0ABS6FDM4_9FIRM</name>
<dbReference type="InterPro" id="IPR046258">
    <property type="entry name" value="DUF6291"/>
</dbReference>